<keyword evidence="3" id="KW-1185">Reference proteome</keyword>
<protein>
    <submittedName>
        <fullName evidence="2">Uncharacterized protein</fullName>
    </submittedName>
</protein>
<keyword evidence="1" id="KW-1133">Transmembrane helix</keyword>
<accession>A0A6N4V8E8</accession>
<gene>
    <name evidence="2" type="ORF">MPOR_29020</name>
</gene>
<evidence type="ECO:0000256" key="1">
    <source>
        <dbReference type="SAM" id="Phobius"/>
    </source>
</evidence>
<dbReference type="KEGG" id="mpof:MPOR_29020"/>
<evidence type="ECO:0000313" key="2">
    <source>
        <dbReference type="EMBL" id="BBX51876.1"/>
    </source>
</evidence>
<name>A0A6N4V8E8_9MYCO</name>
<evidence type="ECO:0000313" key="3">
    <source>
        <dbReference type="Proteomes" id="UP000466785"/>
    </source>
</evidence>
<dbReference type="RefSeq" id="WP_235682193.1">
    <property type="nucleotide sequence ID" value="NZ_AP022570.1"/>
</dbReference>
<keyword evidence="1" id="KW-0812">Transmembrane</keyword>
<feature type="transmembrane region" description="Helical" evidence="1">
    <location>
        <begin position="70"/>
        <end position="89"/>
    </location>
</feature>
<dbReference type="EMBL" id="AP022570">
    <property type="protein sequence ID" value="BBX51876.1"/>
    <property type="molecule type" value="Genomic_DNA"/>
</dbReference>
<keyword evidence="1" id="KW-0472">Membrane</keyword>
<dbReference type="AlphaFoldDB" id="A0A6N4V8E8"/>
<organism evidence="2 3">
    <name type="scientific">Mycolicibacterium poriferae</name>
    <dbReference type="NCBI Taxonomy" id="39694"/>
    <lineage>
        <taxon>Bacteria</taxon>
        <taxon>Bacillati</taxon>
        <taxon>Actinomycetota</taxon>
        <taxon>Actinomycetes</taxon>
        <taxon>Mycobacteriales</taxon>
        <taxon>Mycobacteriaceae</taxon>
        <taxon>Mycolicibacterium</taxon>
    </lineage>
</organism>
<proteinExistence type="predicted"/>
<reference evidence="2 3" key="1">
    <citation type="journal article" date="2019" name="Emerg. Microbes Infect.">
        <title>Comprehensive subspecies identification of 175 nontuberculous mycobacteria species based on 7547 genomic profiles.</title>
        <authorList>
            <person name="Matsumoto Y."/>
            <person name="Kinjo T."/>
            <person name="Motooka D."/>
            <person name="Nabeya D."/>
            <person name="Jung N."/>
            <person name="Uechi K."/>
            <person name="Horii T."/>
            <person name="Iida T."/>
            <person name="Fujita J."/>
            <person name="Nakamura S."/>
        </authorList>
    </citation>
    <scope>NUCLEOTIDE SEQUENCE [LARGE SCALE GENOMIC DNA]</scope>
    <source>
        <strain evidence="2 3">JCM 12603</strain>
    </source>
</reference>
<sequence length="184" mass="18909">MGTPEEPIILAEHGGLVVAERGPEVILVDRGSGPTEIVVFVLVVVTLVFGGFGLVSLLPGAIGGVSGGPAWLGVALLAVAGAAATAMYISAKTVRRRRSGPLTSFTPVAIFDRSARVYRDGTGAVVAPLDQVRFERRMQATSSSAKLVAVTPDGTRVLKRGNPFGGGVGDLDAVLTRVVHGAPR</sequence>
<dbReference type="Proteomes" id="UP000466785">
    <property type="component" value="Chromosome"/>
</dbReference>
<feature type="transmembrane region" description="Helical" evidence="1">
    <location>
        <begin position="37"/>
        <end position="58"/>
    </location>
</feature>